<keyword evidence="3" id="KW-1185">Reference proteome</keyword>
<protein>
    <recommendedName>
        <fullName evidence="1">Phage neck terminator protein gp12-like domain-containing protein</fullName>
    </recommendedName>
</protein>
<dbReference type="Proteomes" id="UP000651208">
    <property type="component" value="Unassembled WGS sequence"/>
</dbReference>
<accession>A0ABR7QYP6</accession>
<evidence type="ECO:0000313" key="2">
    <source>
        <dbReference type="EMBL" id="MBC9131319.1"/>
    </source>
</evidence>
<dbReference type="NCBIfam" id="NF047498">
    <property type="entry name" value="LIC_12616_fam"/>
    <property type="match status" value="1"/>
</dbReference>
<dbReference type="InterPro" id="IPR057087">
    <property type="entry name" value="Gp12-like"/>
</dbReference>
<feature type="domain" description="Phage neck terminator protein gp12-like" evidence="1">
    <location>
        <begin position="29"/>
        <end position="141"/>
    </location>
</feature>
<comment type="caution">
    <text evidence="2">The sequence shown here is derived from an EMBL/GenBank/DDBJ whole genome shotgun (WGS) entry which is preliminary data.</text>
</comment>
<proteinExistence type="predicted"/>
<evidence type="ECO:0000313" key="3">
    <source>
        <dbReference type="Proteomes" id="UP000651208"/>
    </source>
</evidence>
<sequence length="161" mass="17992">MTITTVQQLDMQGILKMIAVALSLPDDLVIDAANSIDISHYQEYMTVLALSQTEIGSQITYDSDNEVEIIHSVNELVLSVNAYGSRAFQLISQLISSMSLSFMKQWQRQLKIGFLRSSAINTLSTEKPQQVQVELIFSISNIFKADVYIGESVQIITEVNK</sequence>
<organism evidence="2 3">
    <name type="scientific">Frischella japonica</name>
    <dbReference type="NCBI Taxonomy" id="2741544"/>
    <lineage>
        <taxon>Bacteria</taxon>
        <taxon>Pseudomonadati</taxon>
        <taxon>Pseudomonadota</taxon>
        <taxon>Gammaproteobacteria</taxon>
        <taxon>Orbales</taxon>
        <taxon>Orbaceae</taxon>
        <taxon>Frischella</taxon>
    </lineage>
</organism>
<dbReference type="EMBL" id="JABURY010000016">
    <property type="protein sequence ID" value="MBC9131319.1"/>
    <property type="molecule type" value="Genomic_DNA"/>
</dbReference>
<dbReference type="Pfam" id="PF23961">
    <property type="entry name" value="Phage_tail_terminator_9"/>
    <property type="match status" value="1"/>
</dbReference>
<gene>
    <name evidence="2" type="ORF">FcAc13_08350</name>
</gene>
<reference evidence="2 3" key="1">
    <citation type="submission" date="2020-06" db="EMBL/GenBank/DDBJ databases">
        <title>Frischella cerana isolated from Apis cerana gut homogenate.</title>
        <authorList>
            <person name="Wolter L.A."/>
            <person name="Suenami S."/>
            <person name="Miyazaki R."/>
        </authorList>
    </citation>
    <scope>NUCLEOTIDE SEQUENCE [LARGE SCALE GENOMIC DNA]</scope>
    <source>
        <strain evidence="2 3">Ac13</strain>
    </source>
</reference>
<name>A0ABR7QYP6_9GAMM</name>
<dbReference type="RefSeq" id="WP_187755749.1">
    <property type="nucleotide sequence ID" value="NZ_JABURY010000016.1"/>
</dbReference>
<evidence type="ECO:0000259" key="1">
    <source>
        <dbReference type="Pfam" id="PF23961"/>
    </source>
</evidence>